<feature type="region of interest" description="Disordered" evidence="1">
    <location>
        <begin position="1"/>
        <end position="73"/>
    </location>
</feature>
<name>S4P8B2_9NEOP</name>
<sequence length="168" mass="19091">MKDKSSRQTTPNRSNLQKSYSENKVCDETDIGNYSSQENTPQKKTTSQKFNTWRGQLMSRPKRRPLSLSIPTGVNIPDDYLNDDSIMKRSSLKSIQSSLNSLDKSIKSSSSKNVALPRNYGLSRRWLGPVRYPVTPCKNNPTDAINSNIIRRHFVYGTGDSDEEQIFL</sequence>
<reference evidence="2" key="1">
    <citation type="journal article" date="2013" name="BMC Genomics">
        <title>Unscrambling butterfly oogenesis.</title>
        <authorList>
            <person name="Carter J.M."/>
            <person name="Baker S.C."/>
            <person name="Pink R."/>
            <person name="Carter D.R."/>
            <person name="Collins A."/>
            <person name="Tomlin J."/>
            <person name="Gibbs M."/>
            <person name="Breuker C.J."/>
        </authorList>
    </citation>
    <scope>NUCLEOTIDE SEQUENCE</scope>
    <source>
        <tissue evidence="2">Ovary</tissue>
    </source>
</reference>
<reference evidence="2" key="2">
    <citation type="submission" date="2013-05" db="EMBL/GenBank/DDBJ databases">
        <authorList>
            <person name="Carter J.-M."/>
            <person name="Baker S.C."/>
            <person name="Pink R."/>
            <person name="Carter D.R.F."/>
            <person name="Collins A."/>
            <person name="Tomlin J."/>
            <person name="Gibbs M."/>
            <person name="Breuker C.J."/>
        </authorList>
    </citation>
    <scope>NUCLEOTIDE SEQUENCE</scope>
    <source>
        <tissue evidence="2">Ovary</tissue>
    </source>
</reference>
<dbReference type="EMBL" id="GAIX01004244">
    <property type="protein sequence ID" value="JAA88316.1"/>
    <property type="molecule type" value="Transcribed_RNA"/>
</dbReference>
<accession>S4P8B2</accession>
<protein>
    <submittedName>
        <fullName evidence="2">Tyrosine-protein phosphatase</fullName>
    </submittedName>
</protein>
<evidence type="ECO:0000256" key="1">
    <source>
        <dbReference type="SAM" id="MobiDB-lite"/>
    </source>
</evidence>
<proteinExistence type="predicted"/>
<feature type="compositionally biased region" description="Polar residues" evidence="1">
    <location>
        <begin position="7"/>
        <end position="22"/>
    </location>
</feature>
<feature type="compositionally biased region" description="Polar residues" evidence="1">
    <location>
        <begin position="32"/>
        <end position="54"/>
    </location>
</feature>
<organism evidence="2">
    <name type="scientific">Pararge aegeria</name>
    <name type="common">speckled wood butterfly</name>
    <dbReference type="NCBI Taxonomy" id="116150"/>
    <lineage>
        <taxon>Eukaryota</taxon>
        <taxon>Metazoa</taxon>
        <taxon>Ecdysozoa</taxon>
        <taxon>Arthropoda</taxon>
        <taxon>Hexapoda</taxon>
        <taxon>Insecta</taxon>
        <taxon>Pterygota</taxon>
        <taxon>Neoptera</taxon>
        <taxon>Endopterygota</taxon>
        <taxon>Lepidoptera</taxon>
        <taxon>Glossata</taxon>
        <taxon>Ditrysia</taxon>
        <taxon>Papilionoidea</taxon>
        <taxon>Nymphalidae</taxon>
        <taxon>Satyrinae</taxon>
        <taxon>Satyrini</taxon>
        <taxon>Parargina</taxon>
        <taxon>Pararge</taxon>
    </lineage>
</organism>
<dbReference type="AlphaFoldDB" id="S4P8B2"/>
<evidence type="ECO:0000313" key="2">
    <source>
        <dbReference type="EMBL" id="JAA88316.1"/>
    </source>
</evidence>